<name>A0A7J8GP15_MOLMO</name>
<accession>A0A7J8GP15</accession>
<evidence type="ECO:0000313" key="4">
    <source>
        <dbReference type="Proteomes" id="UP000550707"/>
    </source>
</evidence>
<dbReference type="Proteomes" id="UP000550707">
    <property type="component" value="Unassembled WGS sequence"/>
</dbReference>
<dbReference type="Gene3D" id="1.25.40.480">
    <property type="match status" value="1"/>
</dbReference>
<evidence type="ECO:0000313" key="3">
    <source>
        <dbReference type="EMBL" id="KAF6461854.1"/>
    </source>
</evidence>
<dbReference type="InterPro" id="IPR039685">
    <property type="entry name" value="FANCE"/>
</dbReference>
<comment type="caution">
    <text evidence="3">The sequence shown here is derived from an EMBL/GenBank/DDBJ whole genome shotgun (WGS) entry which is preliminary data.</text>
</comment>
<evidence type="ECO:0000256" key="1">
    <source>
        <dbReference type="SAM" id="MobiDB-lite"/>
    </source>
</evidence>
<dbReference type="PANTHER" id="PTHR32094">
    <property type="entry name" value="FANCONI ANEMIA GROUP E PROTEIN"/>
    <property type="match status" value="1"/>
</dbReference>
<reference evidence="3 4" key="1">
    <citation type="journal article" date="2020" name="Nature">
        <title>Six reference-quality genomes reveal evolution of bat adaptations.</title>
        <authorList>
            <person name="Jebb D."/>
            <person name="Huang Z."/>
            <person name="Pippel M."/>
            <person name="Hughes G.M."/>
            <person name="Lavrichenko K."/>
            <person name="Devanna P."/>
            <person name="Winkler S."/>
            <person name="Jermiin L.S."/>
            <person name="Skirmuntt E.C."/>
            <person name="Katzourakis A."/>
            <person name="Burkitt-Gray L."/>
            <person name="Ray D.A."/>
            <person name="Sullivan K.A.M."/>
            <person name="Roscito J.G."/>
            <person name="Kirilenko B.M."/>
            <person name="Davalos L.M."/>
            <person name="Corthals A.P."/>
            <person name="Power M.L."/>
            <person name="Jones G."/>
            <person name="Ransome R.D."/>
            <person name="Dechmann D.K.N."/>
            <person name="Locatelli A.G."/>
            <person name="Puechmaille S.J."/>
            <person name="Fedrigo O."/>
            <person name="Jarvis E.D."/>
            <person name="Hiller M."/>
            <person name="Vernes S.C."/>
            <person name="Myers E.W."/>
            <person name="Teeling E.C."/>
        </authorList>
    </citation>
    <scope>NUCLEOTIDE SEQUENCE [LARGE SCALE GENOMIC DNA]</scope>
    <source>
        <strain evidence="3">MMolMol1</strain>
        <tissue evidence="3">Muscle</tissue>
    </source>
</reference>
<dbReference type="GO" id="GO:0043240">
    <property type="term" value="C:Fanconi anaemia nuclear complex"/>
    <property type="evidence" value="ECO:0007669"/>
    <property type="project" value="InterPro"/>
</dbReference>
<dbReference type="EMBL" id="JACASF010000008">
    <property type="protein sequence ID" value="KAF6461854.1"/>
    <property type="molecule type" value="Genomic_DNA"/>
</dbReference>
<sequence>MNAAPARSSSNRITVLPYEGQGPGARQAGSTAGVEMTPEKFNVLMERLCKEGPAAATSMAYAKLMLTVMTKYQANITETQRLGLATPLSLNTTFLRKSLQAALRHLAP</sequence>
<proteinExistence type="predicted"/>
<dbReference type="PANTHER" id="PTHR32094:SF5">
    <property type="entry name" value="FANCONI ANEMIA GROUP E PROTEIN"/>
    <property type="match status" value="1"/>
</dbReference>
<organism evidence="3 4">
    <name type="scientific">Molossus molossus</name>
    <name type="common">Pallas' mastiff bat</name>
    <name type="synonym">Vespertilio molossus</name>
    <dbReference type="NCBI Taxonomy" id="27622"/>
    <lineage>
        <taxon>Eukaryota</taxon>
        <taxon>Metazoa</taxon>
        <taxon>Chordata</taxon>
        <taxon>Craniata</taxon>
        <taxon>Vertebrata</taxon>
        <taxon>Euteleostomi</taxon>
        <taxon>Mammalia</taxon>
        <taxon>Eutheria</taxon>
        <taxon>Laurasiatheria</taxon>
        <taxon>Chiroptera</taxon>
        <taxon>Yangochiroptera</taxon>
        <taxon>Molossidae</taxon>
        <taxon>Molossus</taxon>
    </lineage>
</organism>
<dbReference type="AlphaFoldDB" id="A0A7J8GP15"/>
<evidence type="ECO:0000259" key="2">
    <source>
        <dbReference type="Pfam" id="PF11510"/>
    </source>
</evidence>
<dbReference type="Pfam" id="PF11510">
    <property type="entry name" value="FA_FANCE"/>
    <property type="match status" value="1"/>
</dbReference>
<dbReference type="InterPro" id="IPR021025">
    <property type="entry name" value="Fanconi_anaemia_gr_E_prot_C"/>
</dbReference>
<dbReference type="GO" id="GO:0036297">
    <property type="term" value="P:interstrand cross-link repair"/>
    <property type="evidence" value="ECO:0007669"/>
    <property type="project" value="InterPro"/>
</dbReference>
<feature type="domain" description="Fanconi Anaemia group E protein C-terminal" evidence="2">
    <location>
        <begin position="30"/>
        <end position="106"/>
    </location>
</feature>
<feature type="region of interest" description="Disordered" evidence="1">
    <location>
        <begin position="1"/>
        <end position="33"/>
    </location>
</feature>
<protein>
    <submittedName>
        <fullName evidence="3">FA complementation group E</fullName>
    </submittedName>
</protein>
<keyword evidence="4" id="KW-1185">Reference proteome</keyword>
<gene>
    <name evidence="3" type="ORF">HJG59_004970</name>
</gene>